<evidence type="ECO:0000313" key="7">
    <source>
        <dbReference type="EMBL" id="CAA7267624.1"/>
    </source>
</evidence>
<reference evidence="7 8" key="1">
    <citation type="submission" date="2020-01" db="EMBL/GenBank/DDBJ databases">
        <authorList>
            <person name="Gupta K D."/>
        </authorList>
    </citation>
    <scope>NUCLEOTIDE SEQUENCE [LARGE SCALE GENOMIC DNA]</scope>
</reference>
<feature type="repeat" description="WD" evidence="4">
    <location>
        <begin position="639"/>
        <end position="678"/>
    </location>
</feature>
<dbReference type="SUPFAM" id="SSF81383">
    <property type="entry name" value="F-box domain"/>
    <property type="match status" value="1"/>
</dbReference>
<dbReference type="PROSITE" id="PS50181">
    <property type="entry name" value="FBOX"/>
    <property type="match status" value="1"/>
</dbReference>
<dbReference type="InterPro" id="IPR001680">
    <property type="entry name" value="WD40_rpt"/>
</dbReference>
<dbReference type="CDD" id="cd22147">
    <property type="entry name" value="F-box_SpPof1-like"/>
    <property type="match status" value="1"/>
</dbReference>
<feature type="repeat" description="WD" evidence="4">
    <location>
        <begin position="679"/>
        <end position="712"/>
    </location>
</feature>
<evidence type="ECO:0000313" key="8">
    <source>
        <dbReference type="Proteomes" id="UP000467700"/>
    </source>
</evidence>
<feature type="region of interest" description="Disordered" evidence="5">
    <location>
        <begin position="227"/>
        <end position="296"/>
    </location>
</feature>
<evidence type="ECO:0000256" key="4">
    <source>
        <dbReference type="PROSITE-ProRule" id="PRU00221"/>
    </source>
</evidence>
<dbReference type="Gene3D" id="2.130.10.10">
    <property type="entry name" value="YVTN repeat-like/Quinoprotein amine dehydrogenase"/>
    <property type="match status" value="3"/>
</dbReference>
<feature type="compositionally biased region" description="Pro residues" evidence="5">
    <location>
        <begin position="68"/>
        <end position="77"/>
    </location>
</feature>
<dbReference type="PANTHER" id="PTHR19872">
    <property type="entry name" value="UBIQUITIN LIGASE SPECIFICITY FACTOR/HREP PROTEIN"/>
    <property type="match status" value="1"/>
</dbReference>
<dbReference type="InterPro" id="IPR036322">
    <property type="entry name" value="WD40_repeat_dom_sf"/>
</dbReference>
<dbReference type="SMART" id="SM00320">
    <property type="entry name" value="WD40"/>
    <property type="match status" value="7"/>
</dbReference>
<dbReference type="PRINTS" id="PR00320">
    <property type="entry name" value="GPROTEINBRPT"/>
</dbReference>
<dbReference type="OrthoDB" id="5580488at2759"/>
<dbReference type="SMART" id="SM00256">
    <property type="entry name" value="FBOX"/>
    <property type="match status" value="1"/>
</dbReference>
<dbReference type="Pfam" id="PF12937">
    <property type="entry name" value="F-box-like"/>
    <property type="match status" value="1"/>
</dbReference>
<gene>
    <name evidence="7" type="ORF">AAE3_LOCUS9810</name>
</gene>
<evidence type="ECO:0000256" key="5">
    <source>
        <dbReference type="SAM" id="MobiDB-lite"/>
    </source>
</evidence>
<feature type="domain" description="F-box" evidence="6">
    <location>
        <begin position="154"/>
        <end position="200"/>
    </location>
</feature>
<dbReference type="InterPro" id="IPR051075">
    <property type="entry name" value="SCF_subunit_WD-repeat"/>
</dbReference>
<dbReference type="Gene3D" id="1.20.1280.50">
    <property type="match status" value="1"/>
</dbReference>
<sequence>MPPTPPSNYVCDTIPAARLATSSDQQLGPDEHAQTPTMDFEPAAVLDDAVSFAASPKSDPEPEGETFSPPPQQPPPRKLCVRHQRMADEGTNLKLQQALDALPLEEREAVSAVWSNFSSSSHPRRALILQGLLTMCCFSQLSLLTEQLAHLIRIDPFAVLPKEVCFKILGYLDATSLCRAAQVTKRWKALADDNILWRGICEQHIGQKCHKCGWGLPVLEKKRMYRPRSRSPPLCPASTSAAPTPPPSATLAPSRKRSAEESSHLLSPPLKRQRSEPDALSNGQVPSSSLSDTSSSCTLVVPDPALSIPPSVTRPWKDVYSERMTVERNWRRGRCTVRTLAGHTDGVMCLQFSETLSHPAFPVLITGSYDRTVRVWNLETGAELHCLKGHTRAVRALQFDEVKLITGSMDNTLKVWDWRRGKCIKTLNGHTEGVVCLNFDSNILASGSVDSTIKVWNLRTGGAFTLRGHSDWVNAVQIWDSNAGARSSSSSGDASIFDVSGSTSPINNATPNLQATAAASSQIDPGKMLFSASDDGTIKLWDLNLRTCVRQFTGHVGQVQSMKLLMVGECDDEDPSEEEEEEDVKQEVCPRTGTAKNAPVQKNQNLLVPKRTKPVLISGSLDNTIKLWDIETGKATRTYFGHIEGVWGVACDKLRLVSASHDRTIKVWSREEGSCTSTLVGHQAAVSCIALGEDKIISGSDDWTVKVWSFSG</sequence>
<dbReference type="InterPro" id="IPR019775">
    <property type="entry name" value="WD40_repeat_CS"/>
</dbReference>
<evidence type="ECO:0000256" key="1">
    <source>
        <dbReference type="ARBA" id="ARBA00022574"/>
    </source>
</evidence>
<proteinExistence type="predicted"/>
<dbReference type="InterPro" id="IPR020472">
    <property type="entry name" value="WD40_PAC1"/>
</dbReference>
<dbReference type="AlphaFoldDB" id="A0A8S0VYZ9"/>
<dbReference type="EMBL" id="CACVBS010000061">
    <property type="protein sequence ID" value="CAA7267624.1"/>
    <property type="molecule type" value="Genomic_DNA"/>
</dbReference>
<comment type="caution">
    <text evidence="7">The sequence shown here is derived from an EMBL/GenBank/DDBJ whole genome shotgun (WGS) entry which is preliminary data.</text>
</comment>
<feature type="repeat" description="WD" evidence="4">
    <location>
        <begin position="616"/>
        <end position="638"/>
    </location>
</feature>
<dbReference type="Proteomes" id="UP000467700">
    <property type="component" value="Unassembled WGS sequence"/>
</dbReference>
<keyword evidence="3" id="KW-0833">Ubl conjugation pathway</keyword>
<keyword evidence="1 4" id="KW-0853">WD repeat</keyword>
<protein>
    <recommendedName>
        <fullName evidence="6">F-box domain-containing protein</fullName>
    </recommendedName>
</protein>
<feature type="repeat" description="WD" evidence="4">
    <location>
        <begin position="387"/>
        <end position="426"/>
    </location>
</feature>
<keyword evidence="2" id="KW-0677">Repeat</keyword>
<feature type="repeat" description="WD" evidence="4">
    <location>
        <begin position="526"/>
        <end position="551"/>
    </location>
</feature>
<accession>A0A8S0VYZ9</accession>
<dbReference type="InterPro" id="IPR015943">
    <property type="entry name" value="WD40/YVTN_repeat-like_dom_sf"/>
</dbReference>
<organism evidence="7 8">
    <name type="scientific">Cyclocybe aegerita</name>
    <name type="common">Black poplar mushroom</name>
    <name type="synonym">Agrocybe aegerita</name>
    <dbReference type="NCBI Taxonomy" id="1973307"/>
    <lineage>
        <taxon>Eukaryota</taxon>
        <taxon>Fungi</taxon>
        <taxon>Dikarya</taxon>
        <taxon>Basidiomycota</taxon>
        <taxon>Agaricomycotina</taxon>
        <taxon>Agaricomycetes</taxon>
        <taxon>Agaricomycetidae</taxon>
        <taxon>Agaricales</taxon>
        <taxon>Agaricineae</taxon>
        <taxon>Bolbitiaceae</taxon>
        <taxon>Cyclocybe</taxon>
    </lineage>
</organism>
<dbReference type="SUPFAM" id="SSF50978">
    <property type="entry name" value="WD40 repeat-like"/>
    <property type="match status" value="2"/>
</dbReference>
<dbReference type="CDD" id="cd00200">
    <property type="entry name" value="WD40"/>
    <property type="match status" value="1"/>
</dbReference>
<feature type="region of interest" description="Disordered" evidence="5">
    <location>
        <begin position="19"/>
        <end position="78"/>
    </location>
</feature>
<feature type="repeat" description="WD" evidence="4">
    <location>
        <begin position="340"/>
        <end position="386"/>
    </location>
</feature>
<dbReference type="Pfam" id="PF00400">
    <property type="entry name" value="WD40"/>
    <property type="match status" value="7"/>
</dbReference>
<dbReference type="PANTHER" id="PTHR19872:SF9">
    <property type="entry name" value="UBIQUITIN-BINDING SDF UBIQUITIN LIGASE COMPLEX SUBUNIT"/>
    <property type="match status" value="1"/>
</dbReference>
<evidence type="ECO:0000259" key="6">
    <source>
        <dbReference type="PROSITE" id="PS50181"/>
    </source>
</evidence>
<evidence type="ECO:0000256" key="3">
    <source>
        <dbReference type="ARBA" id="ARBA00022786"/>
    </source>
</evidence>
<dbReference type="InterPro" id="IPR001810">
    <property type="entry name" value="F-box_dom"/>
</dbReference>
<dbReference type="InterPro" id="IPR036047">
    <property type="entry name" value="F-box-like_dom_sf"/>
</dbReference>
<dbReference type="PROSITE" id="PS50082">
    <property type="entry name" value="WD_REPEATS_2"/>
    <property type="match status" value="7"/>
</dbReference>
<evidence type="ECO:0000256" key="2">
    <source>
        <dbReference type="ARBA" id="ARBA00022737"/>
    </source>
</evidence>
<name>A0A8S0VYZ9_CYCAE</name>
<dbReference type="PROSITE" id="PS50294">
    <property type="entry name" value="WD_REPEATS_REGION"/>
    <property type="match status" value="4"/>
</dbReference>
<feature type="compositionally biased region" description="Low complexity" evidence="5">
    <location>
        <begin position="287"/>
        <end position="296"/>
    </location>
</feature>
<feature type="repeat" description="WD" evidence="4">
    <location>
        <begin position="427"/>
        <end position="466"/>
    </location>
</feature>
<dbReference type="PROSITE" id="PS00678">
    <property type="entry name" value="WD_REPEATS_1"/>
    <property type="match status" value="4"/>
</dbReference>
<keyword evidence="8" id="KW-1185">Reference proteome</keyword>